<dbReference type="SUPFAM" id="SSF56024">
    <property type="entry name" value="Phospholipase D/nuclease"/>
    <property type="match status" value="2"/>
</dbReference>
<proteinExistence type="predicted"/>
<dbReference type="GO" id="GO:0032049">
    <property type="term" value="P:cardiolipin biosynthetic process"/>
    <property type="evidence" value="ECO:0007669"/>
    <property type="project" value="UniProtKB-ARBA"/>
</dbReference>
<gene>
    <name evidence="2" type="ORF">DI536_30500</name>
</gene>
<dbReference type="Proteomes" id="UP000249061">
    <property type="component" value="Unassembled WGS sequence"/>
</dbReference>
<reference evidence="2 3" key="1">
    <citation type="submission" date="2017-08" db="EMBL/GenBank/DDBJ databases">
        <title>Infants hospitalized years apart are colonized by the same room-sourced microbial strains.</title>
        <authorList>
            <person name="Brooks B."/>
            <person name="Olm M.R."/>
            <person name="Firek B.A."/>
            <person name="Baker R."/>
            <person name="Thomas B.C."/>
            <person name="Morowitz M.J."/>
            <person name="Banfield J.F."/>
        </authorList>
    </citation>
    <scope>NUCLEOTIDE SEQUENCE [LARGE SCALE GENOMIC DNA]</scope>
    <source>
        <strain evidence="2">S2_003_000_R2_14</strain>
    </source>
</reference>
<dbReference type="Gene3D" id="3.30.870.10">
    <property type="entry name" value="Endonuclease Chain A"/>
    <property type="match status" value="2"/>
</dbReference>
<dbReference type="CDD" id="cd09113">
    <property type="entry name" value="PLDc_ymdC_like_2"/>
    <property type="match status" value="1"/>
</dbReference>
<organism evidence="2 3">
    <name type="scientific">Archangium gephyra</name>
    <dbReference type="NCBI Taxonomy" id="48"/>
    <lineage>
        <taxon>Bacteria</taxon>
        <taxon>Pseudomonadati</taxon>
        <taxon>Myxococcota</taxon>
        <taxon>Myxococcia</taxon>
        <taxon>Myxococcales</taxon>
        <taxon>Cystobacterineae</taxon>
        <taxon>Archangiaceae</taxon>
        <taxon>Archangium</taxon>
    </lineage>
</organism>
<dbReference type="InterPro" id="IPR001736">
    <property type="entry name" value="PLipase_D/transphosphatidylase"/>
</dbReference>
<evidence type="ECO:0000259" key="1">
    <source>
        <dbReference type="PROSITE" id="PS50035"/>
    </source>
</evidence>
<comment type="caution">
    <text evidence="2">The sequence shown here is derived from an EMBL/GenBank/DDBJ whole genome shotgun (WGS) entry which is preliminary data.</text>
</comment>
<sequence>MLRGEAGRASGGTCARAGCDGTLAELADALVARHGTEPSGFQLINHNEDALTWRLALIDSARGSLDVMTFLWWGDESGDLLLSHVIAAADRGVKVRLIVDDMTTIDDGRQTVLRDVPNAAIDAHPNIALRVFNPWTRRGAAGRAVEFVSDFDRLNQRMHHKALIADGHAAIVGGRNLGNEYMGLNPTFNFRDLDVLTVGPAARDVAAVFDLFWNSSWVTPQRELDASGTVAMLDERRAALRASLADAKVLAGFPHVPREWSDELASLKTSLHTGSSRMATDAPDAQKVTHRLRDEVQELWASAEKEVLITNAYVIPDDAAFQRTARELKKDVRFVMLTNSLASTDAAGVHAHYTDWRARLLEAGVELFELKHDAKAMGDVANTGPVKAGYFGLHAKAMVVDRRHVLIGSMNLDPRSWVHNTEMVMRIDCPALGEEVARVFEHDVKPANAWRVELDANGAVQWVSGSDVLHEAPSREGGQFFDELFNHLLPADLF</sequence>
<dbReference type="PANTHER" id="PTHR21248:SF12">
    <property type="entry name" value="CARDIOLIPIN SYNTHASE C"/>
    <property type="match status" value="1"/>
</dbReference>
<dbReference type="InterPro" id="IPR025202">
    <property type="entry name" value="PLD-like_dom"/>
</dbReference>
<dbReference type="PROSITE" id="PS50035">
    <property type="entry name" value="PLD"/>
    <property type="match status" value="2"/>
</dbReference>
<dbReference type="Pfam" id="PF13091">
    <property type="entry name" value="PLDc_2"/>
    <property type="match status" value="2"/>
</dbReference>
<dbReference type="AlphaFoldDB" id="A0A2W5SSI3"/>
<feature type="domain" description="PLD phosphodiesterase" evidence="1">
    <location>
        <begin position="154"/>
        <end position="181"/>
    </location>
</feature>
<accession>A0A2W5SSI3</accession>
<protein>
    <recommendedName>
        <fullName evidence="1">PLD phosphodiesterase domain-containing protein</fullName>
    </recommendedName>
</protein>
<feature type="domain" description="PLD phosphodiesterase" evidence="1">
    <location>
        <begin position="389"/>
        <end position="416"/>
    </location>
</feature>
<dbReference type="SMART" id="SM00155">
    <property type="entry name" value="PLDc"/>
    <property type="match status" value="2"/>
</dbReference>
<dbReference type="EMBL" id="QFQP01000039">
    <property type="protein sequence ID" value="PZR06269.1"/>
    <property type="molecule type" value="Genomic_DNA"/>
</dbReference>
<evidence type="ECO:0000313" key="2">
    <source>
        <dbReference type="EMBL" id="PZR06269.1"/>
    </source>
</evidence>
<name>A0A2W5SSI3_9BACT</name>
<dbReference type="PANTHER" id="PTHR21248">
    <property type="entry name" value="CARDIOLIPIN SYNTHASE"/>
    <property type="match status" value="1"/>
</dbReference>
<dbReference type="GO" id="GO:0030572">
    <property type="term" value="F:phosphatidyltransferase activity"/>
    <property type="evidence" value="ECO:0007669"/>
    <property type="project" value="UniProtKB-ARBA"/>
</dbReference>
<dbReference type="CDD" id="cd09111">
    <property type="entry name" value="PLDc_ymdC_like_1"/>
    <property type="match status" value="1"/>
</dbReference>
<evidence type="ECO:0000313" key="3">
    <source>
        <dbReference type="Proteomes" id="UP000249061"/>
    </source>
</evidence>